<feature type="domain" description="HTH arsR-type" evidence="4">
    <location>
        <begin position="279"/>
        <end position="351"/>
    </location>
</feature>
<dbReference type="Proteomes" id="UP000199202">
    <property type="component" value="Unassembled WGS sequence"/>
</dbReference>
<gene>
    <name evidence="5" type="ORF">SAMN05421869_11596</name>
</gene>
<dbReference type="SUPFAM" id="SSF46785">
    <property type="entry name" value="Winged helix' DNA-binding domain"/>
    <property type="match status" value="1"/>
</dbReference>
<sequence length="353" mass="38344">MPLPDPLQPGENPLLASVIAFGEEEVVGLLRIHFTADDLARTTMAAAADPLWEVVLSRFRLRDRDKALAYRSWERGLRRSPERVARMGAGVRWLMALAPEGPYFPDFLTPEAARDGLEAGLSALRSTPRRRFRWELGWLARYAPVAGWVGGLGDGEVTSVEGLATALSDYYGAAIAPHGEHIRAAVEADRAWRVGHLLSGGVEALLNGLRPTMRWRPPVLEVDYTLDRDLHLHGRGLRLVPSYFCRRVPVALADPELSPVLVYPIDAAFRWTPGTRAPGSLEALVGDSRAAVLQAARGGATTTELARRAGVSIAAASRHAKVLREAGLVRSVRRGPAVLHLLTPLGTGLLEPS</sequence>
<dbReference type="CDD" id="cd00090">
    <property type="entry name" value="HTH_ARSR"/>
    <property type="match status" value="1"/>
</dbReference>
<dbReference type="InterPro" id="IPR001845">
    <property type="entry name" value="HTH_ArsR_DNA-bd_dom"/>
</dbReference>
<dbReference type="PANTHER" id="PTHR43132">
    <property type="entry name" value="ARSENICAL RESISTANCE OPERON REPRESSOR ARSR-RELATED"/>
    <property type="match status" value="1"/>
</dbReference>
<dbReference type="GO" id="GO:0003677">
    <property type="term" value="F:DNA binding"/>
    <property type="evidence" value="ECO:0007669"/>
    <property type="project" value="UniProtKB-KW"/>
</dbReference>
<evidence type="ECO:0000313" key="6">
    <source>
        <dbReference type="Proteomes" id="UP000199202"/>
    </source>
</evidence>
<proteinExistence type="predicted"/>
<keyword evidence="3" id="KW-0804">Transcription</keyword>
<organism evidence="5 6">
    <name type="scientific">Nonomuraea jiangxiensis</name>
    <dbReference type="NCBI Taxonomy" id="633440"/>
    <lineage>
        <taxon>Bacteria</taxon>
        <taxon>Bacillati</taxon>
        <taxon>Actinomycetota</taxon>
        <taxon>Actinomycetes</taxon>
        <taxon>Streptosporangiales</taxon>
        <taxon>Streptosporangiaceae</taxon>
        <taxon>Nonomuraea</taxon>
    </lineage>
</organism>
<dbReference type="Pfam" id="PF12840">
    <property type="entry name" value="HTH_20"/>
    <property type="match status" value="1"/>
</dbReference>
<accession>A0A1G9AZ48</accession>
<keyword evidence="1" id="KW-0805">Transcription regulation</keyword>
<dbReference type="STRING" id="633440.SAMN05421869_11596"/>
<reference evidence="5 6" key="1">
    <citation type="submission" date="2016-10" db="EMBL/GenBank/DDBJ databases">
        <authorList>
            <person name="de Groot N.N."/>
        </authorList>
    </citation>
    <scope>NUCLEOTIDE SEQUENCE [LARGE SCALE GENOMIC DNA]</scope>
    <source>
        <strain evidence="5 6">CGMCC 4.6533</strain>
    </source>
</reference>
<dbReference type="InterPro" id="IPR036388">
    <property type="entry name" value="WH-like_DNA-bd_sf"/>
</dbReference>
<protein>
    <submittedName>
        <fullName evidence="5">Helix-turn-helix domain-containing protein</fullName>
    </submittedName>
</protein>
<dbReference type="InterPro" id="IPR036390">
    <property type="entry name" value="WH_DNA-bd_sf"/>
</dbReference>
<evidence type="ECO:0000256" key="3">
    <source>
        <dbReference type="ARBA" id="ARBA00023163"/>
    </source>
</evidence>
<dbReference type="GO" id="GO:0003700">
    <property type="term" value="F:DNA-binding transcription factor activity"/>
    <property type="evidence" value="ECO:0007669"/>
    <property type="project" value="InterPro"/>
</dbReference>
<dbReference type="RefSeq" id="WP_245765388.1">
    <property type="nucleotide sequence ID" value="NZ_FNDJ01000015.1"/>
</dbReference>
<dbReference type="InterPro" id="IPR051011">
    <property type="entry name" value="Metal_resp_trans_reg"/>
</dbReference>
<evidence type="ECO:0000259" key="4">
    <source>
        <dbReference type="SMART" id="SM00418"/>
    </source>
</evidence>
<dbReference type="InterPro" id="IPR011991">
    <property type="entry name" value="ArsR-like_HTH"/>
</dbReference>
<evidence type="ECO:0000256" key="2">
    <source>
        <dbReference type="ARBA" id="ARBA00023125"/>
    </source>
</evidence>
<dbReference type="PANTHER" id="PTHR43132:SF8">
    <property type="entry name" value="HTH-TYPE TRANSCRIPTIONAL REGULATOR KMTR"/>
    <property type="match status" value="1"/>
</dbReference>
<name>A0A1G9AZ48_9ACTN</name>
<keyword evidence="6" id="KW-1185">Reference proteome</keyword>
<evidence type="ECO:0000313" key="5">
    <source>
        <dbReference type="EMBL" id="SDK32542.1"/>
    </source>
</evidence>
<evidence type="ECO:0000256" key="1">
    <source>
        <dbReference type="ARBA" id="ARBA00023015"/>
    </source>
</evidence>
<dbReference type="EMBL" id="FNDJ01000015">
    <property type="protein sequence ID" value="SDK32542.1"/>
    <property type="molecule type" value="Genomic_DNA"/>
</dbReference>
<dbReference type="SMART" id="SM00418">
    <property type="entry name" value="HTH_ARSR"/>
    <property type="match status" value="1"/>
</dbReference>
<dbReference type="AlphaFoldDB" id="A0A1G9AZ48"/>
<dbReference type="Gene3D" id="1.10.10.10">
    <property type="entry name" value="Winged helix-like DNA-binding domain superfamily/Winged helix DNA-binding domain"/>
    <property type="match status" value="1"/>
</dbReference>
<keyword evidence="2" id="KW-0238">DNA-binding</keyword>